<dbReference type="Pfam" id="PF08881">
    <property type="entry name" value="CVNH"/>
    <property type="match status" value="1"/>
</dbReference>
<dbReference type="SUPFAM" id="SSF51322">
    <property type="entry name" value="Cyanovirin-N"/>
    <property type="match status" value="1"/>
</dbReference>
<dbReference type="Gene3D" id="2.30.60.10">
    <property type="entry name" value="Cyanovirin-N"/>
    <property type="match status" value="1"/>
</dbReference>
<dbReference type="Proteomes" id="UP001302745">
    <property type="component" value="Unassembled WGS sequence"/>
</dbReference>
<feature type="signal peptide" evidence="1">
    <location>
        <begin position="1"/>
        <end position="19"/>
    </location>
</feature>
<accession>A0AAN6VGI9</accession>
<dbReference type="InterPro" id="IPR036673">
    <property type="entry name" value="Cyanovirin-N_sf"/>
</dbReference>
<dbReference type="SMART" id="SM01111">
    <property type="entry name" value="CVNH"/>
    <property type="match status" value="1"/>
</dbReference>
<dbReference type="InterPro" id="IPR011058">
    <property type="entry name" value="Cyanovirin-N"/>
</dbReference>
<proteinExistence type="predicted"/>
<evidence type="ECO:0000313" key="4">
    <source>
        <dbReference type="Proteomes" id="UP001302745"/>
    </source>
</evidence>
<reference evidence="3" key="1">
    <citation type="journal article" date="2023" name="Mol. Phylogenet. Evol.">
        <title>Genome-scale phylogeny and comparative genomics of the fungal order Sordariales.</title>
        <authorList>
            <person name="Hensen N."/>
            <person name="Bonometti L."/>
            <person name="Westerberg I."/>
            <person name="Brannstrom I.O."/>
            <person name="Guillou S."/>
            <person name="Cros-Aarteil S."/>
            <person name="Calhoun S."/>
            <person name="Haridas S."/>
            <person name="Kuo A."/>
            <person name="Mondo S."/>
            <person name="Pangilinan J."/>
            <person name="Riley R."/>
            <person name="LaButti K."/>
            <person name="Andreopoulos B."/>
            <person name="Lipzen A."/>
            <person name="Chen C."/>
            <person name="Yan M."/>
            <person name="Daum C."/>
            <person name="Ng V."/>
            <person name="Clum A."/>
            <person name="Steindorff A."/>
            <person name="Ohm R.A."/>
            <person name="Martin F."/>
            <person name="Silar P."/>
            <person name="Natvig D.O."/>
            <person name="Lalanne C."/>
            <person name="Gautier V."/>
            <person name="Ament-Velasquez S.L."/>
            <person name="Kruys A."/>
            <person name="Hutchinson M.I."/>
            <person name="Powell A.J."/>
            <person name="Barry K."/>
            <person name="Miller A.N."/>
            <person name="Grigoriev I.V."/>
            <person name="Debuchy R."/>
            <person name="Gladieux P."/>
            <person name="Hiltunen Thoren M."/>
            <person name="Johannesson H."/>
        </authorList>
    </citation>
    <scope>NUCLEOTIDE SEQUENCE</scope>
    <source>
        <strain evidence="3">CBS 538.74</strain>
    </source>
</reference>
<evidence type="ECO:0000259" key="2">
    <source>
        <dbReference type="SMART" id="SM01111"/>
    </source>
</evidence>
<name>A0AAN6VGI9_9PEZI</name>
<feature type="domain" description="Cyanovirin-N" evidence="2">
    <location>
        <begin position="24"/>
        <end position="137"/>
    </location>
</feature>
<protein>
    <submittedName>
        <fullName evidence="3">CVNH domain-containing protein</fullName>
    </submittedName>
</protein>
<comment type="caution">
    <text evidence="3">The sequence shown here is derived from an EMBL/GenBank/DDBJ whole genome shotgun (WGS) entry which is preliminary data.</text>
</comment>
<gene>
    <name evidence="3" type="ORF">C8A00DRAFT_36317</name>
</gene>
<evidence type="ECO:0000313" key="3">
    <source>
        <dbReference type="EMBL" id="KAK4151047.1"/>
    </source>
</evidence>
<sequence>MRSLVLLASAASLLATAAAVPDGNFSLTCTGVDLFHNFFLAATCYRPVEDGSKAQSQNELDLTMCIGLDQVSGHMQWEVYGKFSNYCTNCTVLAPMNQTQQHLLACFCSPLVGSHVPVKSTINLDEGITNDLGTLKCAGGMASLPHGGRDH</sequence>
<reference evidence="3" key="2">
    <citation type="submission" date="2023-05" db="EMBL/GenBank/DDBJ databases">
        <authorList>
            <consortium name="Lawrence Berkeley National Laboratory"/>
            <person name="Steindorff A."/>
            <person name="Hensen N."/>
            <person name="Bonometti L."/>
            <person name="Westerberg I."/>
            <person name="Brannstrom I.O."/>
            <person name="Guillou S."/>
            <person name="Cros-Aarteil S."/>
            <person name="Calhoun S."/>
            <person name="Haridas S."/>
            <person name="Kuo A."/>
            <person name="Mondo S."/>
            <person name="Pangilinan J."/>
            <person name="Riley R."/>
            <person name="Labutti K."/>
            <person name="Andreopoulos B."/>
            <person name="Lipzen A."/>
            <person name="Chen C."/>
            <person name="Yanf M."/>
            <person name="Daum C."/>
            <person name="Ng V."/>
            <person name="Clum A."/>
            <person name="Ohm R."/>
            <person name="Martin F."/>
            <person name="Silar P."/>
            <person name="Natvig D."/>
            <person name="Lalanne C."/>
            <person name="Gautier V."/>
            <person name="Ament-Velasquez S.L."/>
            <person name="Kruys A."/>
            <person name="Hutchinson M.I."/>
            <person name="Powell A.J."/>
            <person name="Barry K."/>
            <person name="Miller A.N."/>
            <person name="Grigoriev I.V."/>
            <person name="Debuchy R."/>
            <person name="Gladieux P."/>
            <person name="Thoren M.H."/>
            <person name="Johannesson H."/>
        </authorList>
    </citation>
    <scope>NUCLEOTIDE SEQUENCE</scope>
    <source>
        <strain evidence="3">CBS 538.74</strain>
    </source>
</reference>
<dbReference type="EMBL" id="MU857036">
    <property type="protein sequence ID" value="KAK4151047.1"/>
    <property type="molecule type" value="Genomic_DNA"/>
</dbReference>
<evidence type="ECO:0000256" key="1">
    <source>
        <dbReference type="SAM" id="SignalP"/>
    </source>
</evidence>
<dbReference type="AlphaFoldDB" id="A0AAN6VGI9"/>
<organism evidence="3 4">
    <name type="scientific">Chaetomidium leptoderma</name>
    <dbReference type="NCBI Taxonomy" id="669021"/>
    <lineage>
        <taxon>Eukaryota</taxon>
        <taxon>Fungi</taxon>
        <taxon>Dikarya</taxon>
        <taxon>Ascomycota</taxon>
        <taxon>Pezizomycotina</taxon>
        <taxon>Sordariomycetes</taxon>
        <taxon>Sordariomycetidae</taxon>
        <taxon>Sordariales</taxon>
        <taxon>Chaetomiaceae</taxon>
        <taxon>Chaetomidium</taxon>
    </lineage>
</organism>
<keyword evidence="4" id="KW-1185">Reference proteome</keyword>
<keyword evidence="1" id="KW-0732">Signal</keyword>
<feature type="chain" id="PRO_5042888418" evidence="1">
    <location>
        <begin position="20"/>
        <end position="151"/>
    </location>
</feature>